<dbReference type="RefSeq" id="WP_089207868.1">
    <property type="nucleotide sequence ID" value="NZ_FZOD01000012.1"/>
</dbReference>
<proteinExistence type="predicted"/>
<keyword evidence="1" id="KW-0812">Transmembrane</keyword>
<gene>
    <name evidence="3" type="ORF">SAMN05216276_101291</name>
</gene>
<evidence type="ECO:0000313" key="4">
    <source>
        <dbReference type="Proteomes" id="UP000198282"/>
    </source>
</evidence>
<keyword evidence="4" id="KW-1185">Reference proteome</keyword>
<feature type="domain" description="FtsX extracellular" evidence="2">
    <location>
        <begin position="207"/>
        <end position="284"/>
    </location>
</feature>
<evidence type="ECO:0000256" key="1">
    <source>
        <dbReference type="SAM" id="Phobius"/>
    </source>
</evidence>
<evidence type="ECO:0000313" key="3">
    <source>
        <dbReference type="EMBL" id="SNS60437.1"/>
    </source>
</evidence>
<name>A0A239FTV8_9ACTN</name>
<feature type="transmembrane region" description="Helical" evidence="1">
    <location>
        <begin position="29"/>
        <end position="51"/>
    </location>
</feature>
<protein>
    <recommendedName>
        <fullName evidence="2">FtsX extracellular domain-containing protein</fullName>
    </recommendedName>
</protein>
<dbReference type="Proteomes" id="UP000198282">
    <property type="component" value="Unassembled WGS sequence"/>
</dbReference>
<dbReference type="AlphaFoldDB" id="A0A239FTV8"/>
<organism evidence="3 4">
    <name type="scientific">Streptosporangium subroseum</name>
    <dbReference type="NCBI Taxonomy" id="106412"/>
    <lineage>
        <taxon>Bacteria</taxon>
        <taxon>Bacillati</taxon>
        <taxon>Actinomycetota</taxon>
        <taxon>Actinomycetes</taxon>
        <taxon>Streptosporangiales</taxon>
        <taxon>Streptosporangiaceae</taxon>
        <taxon>Streptosporangium</taxon>
    </lineage>
</organism>
<dbReference type="InterPro" id="IPR040690">
    <property type="entry name" value="FtsX_ECD"/>
</dbReference>
<dbReference type="Pfam" id="PF18075">
    <property type="entry name" value="FtsX_ECD"/>
    <property type="match status" value="1"/>
</dbReference>
<evidence type="ECO:0000259" key="2">
    <source>
        <dbReference type="Pfam" id="PF18075"/>
    </source>
</evidence>
<sequence length="291" mass="31110">MEQEELSFGDDGPDREPRLGPWMAAHTRLLAACAAVLVVLGLAAGGGWYLYERSWLPQPPPEVALSPSLRFEVFMCGCDGMAKATVEQGQGAEAALRALPQVTSVEVRSGEEMSNERRRSYEGIGDRSVQSSATVGDVLRGTLRRSEDFPAVAEKMKSVPGVAGAWRGPTTFWAGRADAEIALCGKEPMFSDAPECQRSRRAGVTGAATEEEKAAIAARLRDLPGVETIYFEDPGHALKLMKLSDPEHASGGIFTGSFFVKFSDPALARALVPAVRPLAGVFTVFPVPSEG</sequence>
<reference evidence="3 4" key="1">
    <citation type="submission" date="2017-06" db="EMBL/GenBank/DDBJ databases">
        <authorList>
            <person name="Kim H.J."/>
            <person name="Triplett B.A."/>
        </authorList>
    </citation>
    <scope>NUCLEOTIDE SEQUENCE [LARGE SCALE GENOMIC DNA]</scope>
    <source>
        <strain evidence="3 4">CGMCC 4.2132</strain>
    </source>
</reference>
<accession>A0A239FTV8</accession>
<dbReference type="Gene3D" id="3.30.70.3040">
    <property type="match status" value="2"/>
</dbReference>
<dbReference type="EMBL" id="FZOD01000012">
    <property type="protein sequence ID" value="SNS60437.1"/>
    <property type="molecule type" value="Genomic_DNA"/>
</dbReference>
<dbReference type="OrthoDB" id="3534525at2"/>
<keyword evidence="1" id="KW-1133">Transmembrane helix</keyword>
<keyword evidence="1" id="KW-0472">Membrane</keyword>